<proteinExistence type="predicted"/>
<keyword evidence="4" id="KW-1185">Reference proteome</keyword>
<dbReference type="Proteomes" id="UP000027195">
    <property type="component" value="Unassembled WGS sequence"/>
</dbReference>
<dbReference type="AlphaFoldDB" id="A0A067MKR3"/>
<evidence type="ECO:0000259" key="2">
    <source>
        <dbReference type="Pfam" id="PF13391"/>
    </source>
</evidence>
<dbReference type="STRING" id="930990.A0A067MKR3"/>
<feature type="region of interest" description="Disordered" evidence="1">
    <location>
        <begin position="294"/>
        <end position="317"/>
    </location>
</feature>
<evidence type="ECO:0000256" key="1">
    <source>
        <dbReference type="SAM" id="MobiDB-lite"/>
    </source>
</evidence>
<reference evidence="4" key="1">
    <citation type="journal article" date="2014" name="Proc. Natl. Acad. Sci. U.S.A.">
        <title>Extensive sampling of basidiomycete genomes demonstrates inadequacy of the white-rot/brown-rot paradigm for wood decay fungi.</title>
        <authorList>
            <person name="Riley R."/>
            <person name="Salamov A.A."/>
            <person name="Brown D.W."/>
            <person name="Nagy L.G."/>
            <person name="Floudas D."/>
            <person name="Held B.W."/>
            <person name="Levasseur A."/>
            <person name="Lombard V."/>
            <person name="Morin E."/>
            <person name="Otillar R."/>
            <person name="Lindquist E.A."/>
            <person name="Sun H."/>
            <person name="LaButti K.M."/>
            <person name="Schmutz J."/>
            <person name="Jabbour D."/>
            <person name="Luo H."/>
            <person name="Baker S.E."/>
            <person name="Pisabarro A.G."/>
            <person name="Walton J.D."/>
            <person name="Blanchette R.A."/>
            <person name="Henrissat B."/>
            <person name="Martin F."/>
            <person name="Cullen D."/>
            <person name="Hibbett D.S."/>
            <person name="Grigoriev I.V."/>
        </authorList>
    </citation>
    <scope>NUCLEOTIDE SEQUENCE [LARGE SCALE GENOMIC DNA]</scope>
    <source>
        <strain evidence="4">FD-172 SS1</strain>
    </source>
</reference>
<gene>
    <name evidence="3" type="ORF">BOTBODRAFT_269539</name>
</gene>
<name>A0A067MKR3_BOTB1</name>
<feature type="domain" description="HNH nuclease" evidence="2">
    <location>
        <begin position="117"/>
        <end position="188"/>
    </location>
</feature>
<dbReference type="InParanoid" id="A0A067MKR3"/>
<evidence type="ECO:0000313" key="4">
    <source>
        <dbReference type="Proteomes" id="UP000027195"/>
    </source>
</evidence>
<dbReference type="OrthoDB" id="3269637at2759"/>
<evidence type="ECO:0000313" key="3">
    <source>
        <dbReference type="EMBL" id="KDQ16154.1"/>
    </source>
</evidence>
<dbReference type="InterPro" id="IPR003615">
    <property type="entry name" value="HNH_nuc"/>
</dbReference>
<dbReference type="HOGENOM" id="CLU_058842_1_0_1"/>
<organism evidence="3 4">
    <name type="scientific">Botryobasidium botryosum (strain FD-172 SS1)</name>
    <dbReference type="NCBI Taxonomy" id="930990"/>
    <lineage>
        <taxon>Eukaryota</taxon>
        <taxon>Fungi</taxon>
        <taxon>Dikarya</taxon>
        <taxon>Basidiomycota</taxon>
        <taxon>Agaricomycotina</taxon>
        <taxon>Agaricomycetes</taxon>
        <taxon>Cantharellales</taxon>
        <taxon>Botryobasidiaceae</taxon>
        <taxon>Botryobasidium</taxon>
    </lineage>
</organism>
<protein>
    <recommendedName>
        <fullName evidence="2">HNH nuclease domain-containing protein</fullName>
    </recommendedName>
</protein>
<dbReference type="Pfam" id="PF13391">
    <property type="entry name" value="HNH_2"/>
    <property type="match status" value="1"/>
</dbReference>
<dbReference type="EMBL" id="KL198029">
    <property type="protein sequence ID" value="KDQ16154.1"/>
    <property type="molecule type" value="Genomic_DNA"/>
</dbReference>
<accession>A0A067MKR3</accession>
<sequence length="393" mass="44086">MSVHLHIEVQDNSWLHILSVPLADIRGLCHRPLKWLRFVSFAICGARGDISMTEGGDTVDYENTLAAEFQAGHYYYNAQGPRHFVDPEVIENRHSSVYTLCRQDFRTRIAQRDRHQCLFSPVPWNYCEAAHVIPHCKGHNYIAALVTGRGSLYGVKNDVLEEHGINSVQNGLLMNKILHSAFEQNHCALLKTPNFALRTDDIPYLDGPDGSAPDARCTLQFVHNALSFPEHNRDARPSGPEDDQLWSLFTDLTYGAVVFQKWFAGDAIRAWFRSKAAEGILATVAAMPPAQVLHDDELGQDSGPEEDDPNDPDWTPGTHVLKAAHRRSAEEEGAARLSQALDVIFMIQCFMRGTTIEAELKKVQDVEERAEQRRKAESRAKAAAWCNAQAAYE</sequence>